<sequence>MREYLCSLPQGQSAVSAGDEEGELGEYRNKLLSFLEISTHYQPSRLITDFPFDGLLEERALLLGRMGLHEQALFIYVHILHNTRLAEDYCHKHYDVNDDTNRDVYLSLLRMYLSPPEPQCVGPVRVEVAEPQPNLPAALSVLALQYSKLDTSKTLNLLPANTHIQEIRLFLENVLEANAQRRRYNQILKNLLQAEFLRIQEERIYHQEVKCIITEEKICRVCKKKIGNRYVLTPDPHTHPPLTLAPPVPDPRSGCGWQCVDTLSLSTVRLLVTPTLWSFTISAARTGLHVLPRRERPPQPTPDPPPHSCRDDVRRQRVAQPGERGE</sequence>
<dbReference type="InterPro" id="IPR000547">
    <property type="entry name" value="Clathrin_H-chain/VPS_repeat"/>
</dbReference>
<dbReference type="GO" id="GO:0005737">
    <property type="term" value="C:cytoplasm"/>
    <property type="evidence" value="ECO:0007669"/>
    <property type="project" value="TreeGrafter"/>
</dbReference>
<proteinExistence type="predicted"/>
<dbReference type="PROSITE" id="PS50236">
    <property type="entry name" value="CHCR"/>
    <property type="match status" value="1"/>
</dbReference>
<dbReference type="STRING" id="7868.ENSCMIP00000041231"/>
<reference evidence="4" key="3">
    <citation type="journal article" date="2014" name="Nature">
        <title>Elephant shark genome provides unique insights into gnathostome evolution.</title>
        <authorList>
            <consortium name="International Elephant Shark Genome Sequencing Consortium"/>
            <person name="Venkatesh B."/>
            <person name="Lee A.P."/>
            <person name="Ravi V."/>
            <person name="Maurya A.K."/>
            <person name="Lian M.M."/>
            <person name="Swann J.B."/>
            <person name="Ohta Y."/>
            <person name="Flajnik M.F."/>
            <person name="Sutoh Y."/>
            <person name="Kasahara M."/>
            <person name="Hoon S."/>
            <person name="Gangu V."/>
            <person name="Roy S.W."/>
            <person name="Irimia M."/>
            <person name="Korzh V."/>
            <person name="Kondrychyn I."/>
            <person name="Lim Z.W."/>
            <person name="Tay B.H."/>
            <person name="Tohari S."/>
            <person name="Kong K.W."/>
            <person name="Ho S."/>
            <person name="Lorente-Galdos B."/>
            <person name="Quilez J."/>
            <person name="Marques-Bonet T."/>
            <person name="Raney B.J."/>
            <person name="Ingham P.W."/>
            <person name="Tay A."/>
            <person name="Hillier L.W."/>
            <person name="Minx P."/>
            <person name="Boehm T."/>
            <person name="Wilson R.K."/>
            <person name="Brenner S."/>
            <person name="Warren W.C."/>
        </authorList>
    </citation>
    <scope>NUCLEOTIDE SEQUENCE [LARGE SCALE GENOMIC DNA]</scope>
</reference>
<evidence type="ECO:0000256" key="1">
    <source>
        <dbReference type="PROSITE-ProRule" id="PRU01006"/>
    </source>
</evidence>
<dbReference type="GO" id="GO:0016020">
    <property type="term" value="C:membrane"/>
    <property type="evidence" value="ECO:0007669"/>
    <property type="project" value="TreeGrafter"/>
</dbReference>
<accession>A0A4W3JPS5</accession>
<dbReference type="GeneTree" id="ENSGT00530000063596"/>
<keyword evidence="4" id="KW-1185">Reference proteome</keyword>
<reference evidence="4" key="1">
    <citation type="journal article" date="2006" name="Science">
        <title>Ancient noncoding elements conserved in the human genome.</title>
        <authorList>
            <person name="Venkatesh B."/>
            <person name="Kirkness E.F."/>
            <person name="Loh Y.H."/>
            <person name="Halpern A.L."/>
            <person name="Lee A.P."/>
            <person name="Johnson J."/>
            <person name="Dandona N."/>
            <person name="Viswanathan L.D."/>
            <person name="Tay A."/>
            <person name="Venter J.C."/>
            <person name="Strausberg R.L."/>
            <person name="Brenner S."/>
        </authorList>
    </citation>
    <scope>NUCLEOTIDE SEQUENCE [LARGE SCALE GENOMIC DNA]</scope>
</reference>
<organism evidence="3 4">
    <name type="scientific">Callorhinchus milii</name>
    <name type="common">Ghost shark</name>
    <dbReference type="NCBI Taxonomy" id="7868"/>
    <lineage>
        <taxon>Eukaryota</taxon>
        <taxon>Metazoa</taxon>
        <taxon>Chordata</taxon>
        <taxon>Craniata</taxon>
        <taxon>Vertebrata</taxon>
        <taxon>Chondrichthyes</taxon>
        <taxon>Holocephali</taxon>
        <taxon>Chimaeriformes</taxon>
        <taxon>Callorhinchidae</taxon>
        <taxon>Callorhinchus</taxon>
    </lineage>
</organism>
<dbReference type="GO" id="GO:0006886">
    <property type="term" value="P:intracellular protein transport"/>
    <property type="evidence" value="ECO:0007669"/>
    <property type="project" value="UniProtKB-UniRule"/>
</dbReference>
<feature type="compositionally biased region" description="Pro residues" evidence="2">
    <location>
        <begin position="298"/>
        <end position="307"/>
    </location>
</feature>
<dbReference type="OMA" id="HEANVIR"/>
<evidence type="ECO:0000256" key="2">
    <source>
        <dbReference type="SAM" id="MobiDB-lite"/>
    </source>
</evidence>
<reference evidence="3" key="4">
    <citation type="submission" date="2025-08" db="UniProtKB">
        <authorList>
            <consortium name="Ensembl"/>
        </authorList>
    </citation>
    <scope>IDENTIFICATION</scope>
</reference>
<dbReference type="Proteomes" id="UP000314986">
    <property type="component" value="Unassembled WGS sequence"/>
</dbReference>
<protein>
    <submittedName>
        <fullName evidence="3">Uncharacterized protein</fullName>
    </submittedName>
</protein>
<dbReference type="InParanoid" id="A0A4W3JPS5"/>
<evidence type="ECO:0000313" key="3">
    <source>
        <dbReference type="Ensembl" id="ENSCMIP00000041231.1"/>
    </source>
</evidence>
<feature type="region of interest" description="Disordered" evidence="2">
    <location>
        <begin position="290"/>
        <end position="326"/>
    </location>
</feature>
<evidence type="ECO:0000313" key="4">
    <source>
        <dbReference type="Proteomes" id="UP000314986"/>
    </source>
</evidence>
<dbReference type="InterPro" id="IPR032914">
    <property type="entry name" value="Vam6/VPS39/TRAP1"/>
</dbReference>
<feature type="repeat" description="CHCR" evidence="1">
    <location>
        <begin position="1"/>
        <end position="117"/>
    </location>
</feature>
<dbReference type="AlphaFoldDB" id="A0A4W3JPS5"/>
<dbReference type="Ensembl" id="ENSCMIT00000041814.1">
    <property type="protein sequence ID" value="ENSCMIP00000041231.1"/>
    <property type="gene ID" value="ENSCMIG00000017191.1"/>
</dbReference>
<name>A0A4W3JPS5_CALMI</name>
<dbReference type="GO" id="GO:0034058">
    <property type="term" value="P:endosomal vesicle fusion"/>
    <property type="evidence" value="ECO:0007669"/>
    <property type="project" value="TreeGrafter"/>
</dbReference>
<dbReference type="GO" id="GO:0006914">
    <property type="term" value="P:autophagy"/>
    <property type="evidence" value="ECO:0007669"/>
    <property type="project" value="TreeGrafter"/>
</dbReference>
<dbReference type="PANTHER" id="PTHR12894:SF49">
    <property type="entry name" value="VAM6_VPS39-LIKE PROTEIN"/>
    <property type="match status" value="1"/>
</dbReference>
<dbReference type="PANTHER" id="PTHR12894">
    <property type="entry name" value="CNH DOMAIN CONTAINING"/>
    <property type="match status" value="1"/>
</dbReference>
<reference evidence="3" key="5">
    <citation type="submission" date="2025-09" db="UniProtKB">
        <authorList>
            <consortium name="Ensembl"/>
        </authorList>
    </citation>
    <scope>IDENTIFICATION</scope>
</reference>
<reference evidence="4" key="2">
    <citation type="journal article" date="2007" name="PLoS Biol.">
        <title>Survey sequencing and comparative analysis of the elephant shark (Callorhinchus milii) genome.</title>
        <authorList>
            <person name="Venkatesh B."/>
            <person name="Kirkness E.F."/>
            <person name="Loh Y.H."/>
            <person name="Halpern A.L."/>
            <person name="Lee A.P."/>
            <person name="Johnson J."/>
            <person name="Dandona N."/>
            <person name="Viswanathan L.D."/>
            <person name="Tay A."/>
            <person name="Venter J.C."/>
            <person name="Strausberg R.L."/>
            <person name="Brenner S."/>
        </authorList>
    </citation>
    <scope>NUCLEOTIDE SEQUENCE [LARGE SCALE GENOMIC DNA]</scope>
</reference>